<gene>
    <name evidence="2" type="ORF">HPB52_015728</name>
</gene>
<protein>
    <submittedName>
        <fullName evidence="2">Uncharacterized protein</fullName>
    </submittedName>
</protein>
<evidence type="ECO:0000256" key="1">
    <source>
        <dbReference type="SAM" id="MobiDB-lite"/>
    </source>
</evidence>
<proteinExistence type="predicted"/>
<sequence>MATTEQELSFPPIGKVLDCLPGSPTMFPAGSPDESAASSAEEDDPLDFQASNKKLLKMTLHENLEGALLMWICEPETQWELVQLVSSVREESEGANDLDTVEAPMPTPSQVMDAVNFLRRFAGAHEDAEDALISLASYENCVLPLLTKHVPAKITSFFTRQ</sequence>
<accession>A0A9D4PXW4</accession>
<evidence type="ECO:0000313" key="2">
    <source>
        <dbReference type="EMBL" id="KAH7957164.1"/>
    </source>
</evidence>
<evidence type="ECO:0000313" key="3">
    <source>
        <dbReference type="Proteomes" id="UP000821837"/>
    </source>
</evidence>
<reference evidence="2" key="2">
    <citation type="submission" date="2021-09" db="EMBL/GenBank/DDBJ databases">
        <authorList>
            <person name="Jia N."/>
            <person name="Wang J."/>
            <person name="Shi W."/>
            <person name="Du L."/>
            <person name="Sun Y."/>
            <person name="Zhan W."/>
            <person name="Jiang J."/>
            <person name="Wang Q."/>
            <person name="Zhang B."/>
            <person name="Ji P."/>
            <person name="Sakyi L.B."/>
            <person name="Cui X."/>
            <person name="Yuan T."/>
            <person name="Jiang B."/>
            <person name="Yang W."/>
            <person name="Lam T.T.-Y."/>
            <person name="Chang Q."/>
            <person name="Ding S."/>
            <person name="Wang X."/>
            <person name="Zhu J."/>
            <person name="Ruan X."/>
            <person name="Zhao L."/>
            <person name="Wei J."/>
            <person name="Que T."/>
            <person name="Du C."/>
            <person name="Cheng J."/>
            <person name="Dai P."/>
            <person name="Han X."/>
            <person name="Huang E."/>
            <person name="Gao Y."/>
            <person name="Liu J."/>
            <person name="Shao H."/>
            <person name="Ye R."/>
            <person name="Li L."/>
            <person name="Wei W."/>
            <person name="Wang X."/>
            <person name="Wang C."/>
            <person name="Huo Q."/>
            <person name="Li W."/>
            <person name="Guo W."/>
            <person name="Chen H."/>
            <person name="Chen S."/>
            <person name="Zhou L."/>
            <person name="Zhou L."/>
            <person name="Ni X."/>
            <person name="Tian J."/>
            <person name="Zhou Y."/>
            <person name="Sheng Y."/>
            <person name="Liu T."/>
            <person name="Pan Y."/>
            <person name="Xia L."/>
            <person name="Li J."/>
            <person name="Zhao F."/>
            <person name="Cao W."/>
        </authorList>
    </citation>
    <scope>NUCLEOTIDE SEQUENCE</scope>
    <source>
        <strain evidence="2">Rsan-2018</strain>
        <tissue evidence="2">Larvae</tissue>
    </source>
</reference>
<comment type="caution">
    <text evidence="2">The sequence shown here is derived from an EMBL/GenBank/DDBJ whole genome shotgun (WGS) entry which is preliminary data.</text>
</comment>
<dbReference type="EMBL" id="JABSTV010001250">
    <property type="protein sequence ID" value="KAH7957164.1"/>
    <property type="molecule type" value="Genomic_DNA"/>
</dbReference>
<name>A0A9D4PXW4_RHISA</name>
<organism evidence="2 3">
    <name type="scientific">Rhipicephalus sanguineus</name>
    <name type="common">Brown dog tick</name>
    <name type="synonym">Ixodes sanguineus</name>
    <dbReference type="NCBI Taxonomy" id="34632"/>
    <lineage>
        <taxon>Eukaryota</taxon>
        <taxon>Metazoa</taxon>
        <taxon>Ecdysozoa</taxon>
        <taxon>Arthropoda</taxon>
        <taxon>Chelicerata</taxon>
        <taxon>Arachnida</taxon>
        <taxon>Acari</taxon>
        <taxon>Parasitiformes</taxon>
        <taxon>Ixodida</taxon>
        <taxon>Ixodoidea</taxon>
        <taxon>Ixodidae</taxon>
        <taxon>Rhipicephalinae</taxon>
        <taxon>Rhipicephalus</taxon>
        <taxon>Rhipicephalus</taxon>
    </lineage>
</organism>
<dbReference type="Proteomes" id="UP000821837">
    <property type="component" value="Unassembled WGS sequence"/>
</dbReference>
<feature type="region of interest" description="Disordered" evidence="1">
    <location>
        <begin position="21"/>
        <end position="44"/>
    </location>
</feature>
<dbReference type="AlphaFoldDB" id="A0A9D4PXW4"/>
<keyword evidence="3" id="KW-1185">Reference proteome</keyword>
<reference evidence="2" key="1">
    <citation type="journal article" date="2020" name="Cell">
        <title>Large-Scale Comparative Analyses of Tick Genomes Elucidate Their Genetic Diversity and Vector Capacities.</title>
        <authorList>
            <consortium name="Tick Genome and Microbiome Consortium (TIGMIC)"/>
            <person name="Jia N."/>
            <person name="Wang J."/>
            <person name="Shi W."/>
            <person name="Du L."/>
            <person name="Sun Y."/>
            <person name="Zhan W."/>
            <person name="Jiang J.F."/>
            <person name="Wang Q."/>
            <person name="Zhang B."/>
            <person name="Ji P."/>
            <person name="Bell-Sakyi L."/>
            <person name="Cui X.M."/>
            <person name="Yuan T.T."/>
            <person name="Jiang B.G."/>
            <person name="Yang W.F."/>
            <person name="Lam T.T."/>
            <person name="Chang Q.C."/>
            <person name="Ding S.J."/>
            <person name="Wang X.J."/>
            <person name="Zhu J.G."/>
            <person name="Ruan X.D."/>
            <person name="Zhao L."/>
            <person name="Wei J.T."/>
            <person name="Ye R.Z."/>
            <person name="Que T.C."/>
            <person name="Du C.H."/>
            <person name="Zhou Y.H."/>
            <person name="Cheng J.X."/>
            <person name="Dai P.F."/>
            <person name="Guo W.B."/>
            <person name="Han X.H."/>
            <person name="Huang E.J."/>
            <person name="Li L.F."/>
            <person name="Wei W."/>
            <person name="Gao Y.C."/>
            <person name="Liu J.Z."/>
            <person name="Shao H.Z."/>
            <person name="Wang X."/>
            <person name="Wang C.C."/>
            <person name="Yang T.C."/>
            <person name="Huo Q.B."/>
            <person name="Li W."/>
            <person name="Chen H.Y."/>
            <person name="Chen S.E."/>
            <person name="Zhou L.G."/>
            <person name="Ni X.B."/>
            <person name="Tian J.H."/>
            <person name="Sheng Y."/>
            <person name="Liu T."/>
            <person name="Pan Y.S."/>
            <person name="Xia L.Y."/>
            <person name="Li J."/>
            <person name="Zhao F."/>
            <person name="Cao W.C."/>
        </authorList>
    </citation>
    <scope>NUCLEOTIDE SEQUENCE</scope>
    <source>
        <strain evidence="2">Rsan-2018</strain>
    </source>
</reference>